<protein>
    <submittedName>
        <fullName evidence="2">Oxidoreductase</fullName>
    </submittedName>
</protein>
<sequence length="311" mass="32780">MTKNRNRNRNPQSWTVADIPDQKGRTAVVTGANSGLGLATVEALAGAGAHVVLAVRDTGRGESAAATVNGSVEVRRLDLADLSSVREFAAAWVGGLDVLINNAGVMNIPEKRTKDGFEMQFGTNHLGHFALTNLLLPHITDRVVTLSSTGHKAPGNPRIRFDNLGLAGEYQPMAAYSQSKLANLLFTLELQRRLTAAGSPVRALASHPGWAATNLQSNDASLLRGLALRLGNRLVAQDSRAGALPTLYAAVQDLPGASFVGPDGMFEMRGVPTLVGRSPAAGDPAVARHLWTVSEELTGVTFPEPATTVRG</sequence>
<dbReference type="PANTHER" id="PTHR43157:SF31">
    <property type="entry name" value="PHOSPHATIDYLINOSITOL-GLYCAN BIOSYNTHESIS CLASS F PROTEIN"/>
    <property type="match status" value="1"/>
</dbReference>
<evidence type="ECO:0000313" key="3">
    <source>
        <dbReference type="Proteomes" id="UP001500707"/>
    </source>
</evidence>
<accession>A0ABP6X4F0</accession>
<evidence type="ECO:0000256" key="1">
    <source>
        <dbReference type="ARBA" id="ARBA00023002"/>
    </source>
</evidence>
<organism evidence="2 3">
    <name type="scientific">Streptomyces osmaniensis</name>
    <dbReference type="NCBI Taxonomy" id="593134"/>
    <lineage>
        <taxon>Bacteria</taxon>
        <taxon>Bacillati</taxon>
        <taxon>Actinomycetota</taxon>
        <taxon>Actinomycetes</taxon>
        <taxon>Kitasatosporales</taxon>
        <taxon>Streptomycetaceae</taxon>
        <taxon>Streptomyces</taxon>
    </lineage>
</organism>
<name>A0ABP6X4F0_9ACTN</name>
<evidence type="ECO:0000313" key="2">
    <source>
        <dbReference type="EMBL" id="GAA3561076.1"/>
    </source>
</evidence>
<dbReference type="NCBIfam" id="NF004846">
    <property type="entry name" value="PRK06197.1"/>
    <property type="match status" value="1"/>
</dbReference>
<reference evidence="3" key="1">
    <citation type="journal article" date="2019" name="Int. J. Syst. Evol. Microbiol.">
        <title>The Global Catalogue of Microorganisms (GCM) 10K type strain sequencing project: providing services to taxonomists for standard genome sequencing and annotation.</title>
        <authorList>
            <consortium name="The Broad Institute Genomics Platform"/>
            <consortium name="The Broad Institute Genome Sequencing Center for Infectious Disease"/>
            <person name="Wu L."/>
            <person name="Ma J."/>
        </authorList>
    </citation>
    <scope>NUCLEOTIDE SEQUENCE [LARGE SCALE GENOMIC DNA]</scope>
    <source>
        <strain evidence="3">JCM 17656</strain>
    </source>
</reference>
<comment type="caution">
    <text evidence="2">The sequence shown here is derived from an EMBL/GenBank/DDBJ whole genome shotgun (WGS) entry which is preliminary data.</text>
</comment>
<gene>
    <name evidence="2" type="ORF">GCM10022295_49120</name>
</gene>
<keyword evidence="3" id="KW-1185">Reference proteome</keyword>
<keyword evidence="1" id="KW-0560">Oxidoreductase</keyword>
<dbReference type="PANTHER" id="PTHR43157">
    <property type="entry name" value="PHOSPHATIDYLINOSITOL-GLYCAN BIOSYNTHESIS CLASS F PROTEIN-RELATED"/>
    <property type="match status" value="1"/>
</dbReference>
<proteinExistence type="predicted"/>
<dbReference type="InterPro" id="IPR002347">
    <property type="entry name" value="SDR_fam"/>
</dbReference>
<dbReference type="Pfam" id="PF00106">
    <property type="entry name" value="adh_short"/>
    <property type="match status" value="1"/>
</dbReference>
<dbReference type="Proteomes" id="UP001500707">
    <property type="component" value="Unassembled WGS sequence"/>
</dbReference>
<dbReference type="RefSeq" id="WP_346183509.1">
    <property type="nucleotide sequence ID" value="NZ_BAABCE010000009.1"/>
</dbReference>
<dbReference type="EMBL" id="BAABCE010000009">
    <property type="protein sequence ID" value="GAA3561076.1"/>
    <property type="molecule type" value="Genomic_DNA"/>
</dbReference>